<comment type="caution">
    <text evidence="2">The sequence shown here is derived from an EMBL/GenBank/DDBJ whole genome shotgun (WGS) entry which is preliminary data.</text>
</comment>
<gene>
    <name evidence="2" type="ORF">LZZ85_17240</name>
</gene>
<accession>A0ABS9KUV9</accession>
<proteinExistence type="predicted"/>
<protein>
    <recommendedName>
        <fullName evidence="4">Bacterial Pleckstrin homology domain-containing protein</fullName>
    </recommendedName>
</protein>
<evidence type="ECO:0000313" key="3">
    <source>
        <dbReference type="Proteomes" id="UP001165367"/>
    </source>
</evidence>
<dbReference type="EMBL" id="JAKLTR010000011">
    <property type="protein sequence ID" value="MCG2616044.1"/>
    <property type="molecule type" value="Genomic_DNA"/>
</dbReference>
<keyword evidence="3" id="KW-1185">Reference proteome</keyword>
<organism evidence="2 3">
    <name type="scientific">Terrimonas ginsenosidimutans</name>
    <dbReference type="NCBI Taxonomy" id="2908004"/>
    <lineage>
        <taxon>Bacteria</taxon>
        <taxon>Pseudomonadati</taxon>
        <taxon>Bacteroidota</taxon>
        <taxon>Chitinophagia</taxon>
        <taxon>Chitinophagales</taxon>
        <taxon>Chitinophagaceae</taxon>
        <taxon>Terrimonas</taxon>
    </lineage>
</organism>
<evidence type="ECO:0008006" key="4">
    <source>
        <dbReference type="Google" id="ProtNLM"/>
    </source>
</evidence>
<reference evidence="2" key="1">
    <citation type="submission" date="2022-01" db="EMBL/GenBank/DDBJ databases">
        <authorList>
            <person name="Jo J.-H."/>
            <person name="Im W.-T."/>
        </authorList>
    </citation>
    <scope>NUCLEOTIDE SEQUENCE</scope>
    <source>
        <strain evidence="2">NA20</strain>
    </source>
</reference>
<keyword evidence="1" id="KW-1133">Transmembrane helix</keyword>
<keyword evidence="1" id="KW-0472">Membrane</keyword>
<sequence>MLYREEQRLRNNFLWIIAAVIFVLLGLGLWANKANGSLVTMYVTSILIVVAVLGLAASLKLVVTVQETGIGIVLRWLQSKPVMIKWEDIASISREQVNPVKDFGGWGLRYNKRATGYIFRGREGVRVRLKSGREFVITTDNGEALIDAVRSVHHELVM</sequence>
<evidence type="ECO:0000313" key="2">
    <source>
        <dbReference type="EMBL" id="MCG2616044.1"/>
    </source>
</evidence>
<dbReference type="Proteomes" id="UP001165367">
    <property type="component" value="Unassembled WGS sequence"/>
</dbReference>
<dbReference type="RefSeq" id="WP_237874582.1">
    <property type="nucleotide sequence ID" value="NZ_JAKLTR010000011.1"/>
</dbReference>
<name>A0ABS9KUV9_9BACT</name>
<feature type="transmembrane region" description="Helical" evidence="1">
    <location>
        <begin position="12"/>
        <end position="31"/>
    </location>
</feature>
<evidence type="ECO:0000256" key="1">
    <source>
        <dbReference type="SAM" id="Phobius"/>
    </source>
</evidence>
<keyword evidence="1" id="KW-0812">Transmembrane</keyword>
<feature type="transmembrane region" description="Helical" evidence="1">
    <location>
        <begin position="37"/>
        <end position="57"/>
    </location>
</feature>